<proteinExistence type="predicted"/>
<keyword evidence="1" id="KW-1133">Transmembrane helix</keyword>
<protein>
    <submittedName>
        <fullName evidence="2">Uncharacterized protein</fullName>
    </submittedName>
</protein>
<gene>
    <name evidence="2" type="ORF">FBR43_15920</name>
</gene>
<organism evidence="2 3">
    <name type="scientific">Sphingomonas baiyangensis</name>
    <dbReference type="NCBI Taxonomy" id="2572576"/>
    <lineage>
        <taxon>Bacteria</taxon>
        <taxon>Pseudomonadati</taxon>
        <taxon>Pseudomonadota</taxon>
        <taxon>Alphaproteobacteria</taxon>
        <taxon>Sphingomonadales</taxon>
        <taxon>Sphingomonadaceae</taxon>
        <taxon>Sphingomonas</taxon>
    </lineage>
</organism>
<reference evidence="2 3" key="1">
    <citation type="submission" date="2019-04" db="EMBL/GenBank/DDBJ databases">
        <authorList>
            <person name="Yang Y."/>
            <person name="Wei D."/>
        </authorList>
    </citation>
    <scope>NUCLEOTIDE SEQUENCE [LARGE SCALE GENOMIC DNA]</scope>
    <source>
        <strain evidence="2 3">L-1-4w-11</strain>
    </source>
</reference>
<dbReference type="RefSeq" id="WP_136943986.1">
    <property type="nucleotide sequence ID" value="NZ_SWKR01000002.1"/>
</dbReference>
<sequence length="174" mass="19568">MDVKSHALAAFEDARIAIRNDVGGIIADHAQRGLLRSGATFKRAIASYETQTALFMDECLSRISTHVNGRGRRWNEYTSQARIALQVHLNAARAILQRAIEVSGVSDGSIEREIGRANKKILQKFDDYASGWTAPRSIPWTERHKFFFSFTLIVIGAIISKAIELVHKFFFPSY</sequence>
<keyword evidence="3" id="KW-1185">Reference proteome</keyword>
<dbReference type="EMBL" id="SWKR01000002">
    <property type="protein sequence ID" value="TKD52054.1"/>
    <property type="molecule type" value="Genomic_DNA"/>
</dbReference>
<dbReference type="AlphaFoldDB" id="A0A4U1L634"/>
<dbReference type="OrthoDB" id="9927458at2"/>
<evidence type="ECO:0000313" key="3">
    <source>
        <dbReference type="Proteomes" id="UP000309138"/>
    </source>
</evidence>
<dbReference type="Proteomes" id="UP000309138">
    <property type="component" value="Unassembled WGS sequence"/>
</dbReference>
<accession>A0A4U1L634</accession>
<keyword evidence="1" id="KW-0812">Transmembrane</keyword>
<feature type="transmembrane region" description="Helical" evidence="1">
    <location>
        <begin position="146"/>
        <end position="163"/>
    </location>
</feature>
<evidence type="ECO:0000256" key="1">
    <source>
        <dbReference type="SAM" id="Phobius"/>
    </source>
</evidence>
<evidence type="ECO:0000313" key="2">
    <source>
        <dbReference type="EMBL" id="TKD52054.1"/>
    </source>
</evidence>
<name>A0A4U1L634_9SPHN</name>
<keyword evidence="1" id="KW-0472">Membrane</keyword>
<comment type="caution">
    <text evidence="2">The sequence shown here is derived from an EMBL/GenBank/DDBJ whole genome shotgun (WGS) entry which is preliminary data.</text>
</comment>